<dbReference type="InterPro" id="IPR009057">
    <property type="entry name" value="Homeodomain-like_sf"/>
</dbReference>
<sequence>MARLTRAETQERNRARVLAAAREEFTERGFREARIDDIAERAELTRGAVYSNFPGKRALYFAVLAEDAERVVPPSAPTPGSTPREALEAFARAWVARLPLATEEPRSAARLGRDLVPEILADERVRQPFAQLVKLNAVLLGLALEQLPDPRQRDTPTAGGDRRRVRVAETALTTLYGASQLAAAAPGFVEPFTVTAACAQLADLDLDDRWEPVHLPYVTPARPVDEPWSPPAAVDTVRGTPARLDGDGVLAILGLHRVAAVEEAVRAAPPDDDVTVVLVTQAPAELTPLARLTVAELRDCLRQAFPTAAWPRLQVVQDPTGAVAAAAGVPVVSDATESALRIRAGRIVARAEGYGACHAAASAEPPGPADGPASDTAHGRRRP</sequence>
<evidence type="ECO:0000313" key="5">
    <source>
        <dbReference type="EMBL" id="MEE6260582.1"/>
    </source>
</evidence>
<keyword evidence="1 2" id="KW-0238">DNA-binding</keyword>
<evidence type="ECO:0000313" key="7">
    <source>
        <dbReference type="Proteomes" id="UP001332243"/>
    </source>
</evidence>
<reference evidence="6 7" key="1">
    <citation type="submission" date="2024-01" db="EMBL/GenBank/DDBJ databases">
        <title>Genome insights into Plantactinospora sonchi sp. nov.</title>
        <authorList>
            <person name="Wang L."/>
        </authorList>
    </citation>
    <scope>NUCLEOTIDE SEQUENCE [LARGE SCALE GENOMIC DNA]</scope>
    <source>
        <strain evidence="6 7">NEAU-QY2</strain>
    </source>
</reference>
<dbReference type="RefSeq" id="WP_331215695.1">
    <property type="nucleotide sequence ID" value="NZ_JAZGQK010000016.1"/>
</dbReference>
<dbReference type="PANTHER" id="PTHR30055:SF226">
    <property type="entry name" value="HTH-TYPE TRANSCRIPTIONAL REGULATOR PKSA"/>
    <property type="match status" value="1"/>
</dbReference>
<dbReference type="SUPFAM" id="SSF46689">
    <property type="entry name" value="Homeodomain-like"/>
    <property type="match status" value="1"/>
</dbReference>
<dbReference type="PRINTS" id="PR00455">
    <property type="entry name" value="HTHTETR"/>
</dbReference>
<feature type="region of interest" description="Disordered" evidence="3">
    <location>
        <begin position="359"/>
        <end position="383"/>
    </location>
</feature>
<evidence type="ECO:0000259" key="4">
    <source>
        <dbReference type="PROSITE" id="PS50977"/>
    </source>
</evidence>
<dbReference type="Gene3D" id="1.10.357.10">
    <property type="entry name" value="Tetracycline Repressor, domain 2"/>
    <property type="match status" value="1"/>
</dbReference>
<feature type="DNA-binding region" description="H-T-H motif" evidence="2">
    <location>
        <begin position="34"/>
        <end position="53"/>
    </location>
</feature>
<dbReference type="PANTHER" id="PTHR30055">
    <property type="entry name" value="HTH-TYPE TRANSCRIPTIONAL REGULATOR RUTR"/>
    <property type="match status" value="1"/>
</dbReference>
<dbReference type="InterPro" id="IPR001647">
    <property type="entry name" value="HTH_TetR"/>
</dbReference>
<protein>
    <submittedName>
        <fullName evidence="6">TetR/AcrR family transcriptional regulator</fullName>
    </submittedName>
</protein>
<evidence type="ECO:0000256" key="3">
    <source>
        <dbReference type="SAM" id="MobiDB-lite"/>
    </source>
</evidence>
<organism evidence="6 7">
    <name type="scientific">Plantactinospora sonchi</name>
    <dbReference type="NCBI Taxonomy" id="1544735"/>
    <lineage>
        <taxon>Bacteria</taxon>
        <taxon>Bacillati</taxon>
        <taxon>Actinomycetota</taxon>
        <taxon>Actinomycetes</taxon>
        <taxon>Micromonosporales</taxon>
        <taxon>Micromonosporaceae</taxon>
        <taxon>Plantactinospora</taxon>
    </lineage>
</organism>
<dbReference type="EMBL" id="JAZGQK010000016">
    <property type="protein sequence ID" value="MEE6260582.1"/>
    <property type="molecule type" value="Genomic_DNA"/>
</dbReference>
<keyword evidence="7" id="KW-1185">Reference proteome</keyword>
<dbReference type="InterPro" id="IPR050109">
    <property type="entry name" value="HTH-type_TetR-like_transc_reg"/>
</dbReference>
<dbReference type="EMBL" id="JAZGQK010000025">
    <property type="protein sequence ID" value="MEE6262066.1"/>
    <property type="molecule type" value="Genomic_DNA"/>
</dbReference>
<accession>A0ABU7RZZ8</accession>
<dbReference type="Proteomes" id="UP001332243">
    <property type="component" value="Unassembled WGS sequence"/>
</dbReference>
<proteinExistence type="predicted"/>
<dbReference type="PROSITE" id="PS50977">
    <property type="entry name" value="HTH_TETR_2"/>
    <property type="match status" value="1"/>
</dbReference>
<feature type="domain" description="HTH tetR-type" evidence="4">
    <location>
        <begin position="11"/>
        <end position="71"/>
    </location>
</feature>
<evidence type="ECO:0000256" key="2">
    <source>
        <dbReference type="PROSITE-ProRule" id="PRU00335"/>
    </source>
</evidence>
<gene>
    <name evidence="5" type="ORF">V1633_19025</name>
    <name evidence="6" type="ORF">V1633_26630</name>
</gene>
<comment type="caution">
    <text evidence="6">The sequence shown here is derived from an EMBL/GenBank/DDBJ whole genome shotgun (WGS) entry which is preliminary data.</text>
</comment>
<evidence type="ECO:0000256" key="1">
    <source>
        <dbReference type="ARBA" id="ARBA00023125"/>
    </source>
</evidence>
<dbReference type="Pfam" id="PF00440">
    <property type="entry name" value="TetR_N"/>
    <property type="match status" value="1"/>
</dbReference>
<evidence type="ECO:0000313" key="6">
    <source>
        <dbReference type="EMBL" id="MEE6262066.1"/>
    </source>
</evidence>
<name>A0ABU7RZZ8_9ACTN</name>